<reference evidence="3" key="1">
    <citation type="submission" date="2020-06" db="EMBL/GenBank/DDBJ databases">
        <authorList>
            <consortium name="Plant Systems Biology data submission"/>
        </authorList>
    </citation>
    <scope>NUCLEOTIDE SEQUENCE</scope>
    <source>
        <strain evidence="3">D6</strain>
    </source>
</reference>
<proteinExistence type="predicted"/>
<feature type="region of interest" description="Disordered" evidence="1">
    <location>
        <begin position="507"/>
        <end position="566"/>
    </location>
</feature>
<feature type="compositionally biased region" description="Polar residues" evidence="1">
    <location>
        <begin position="543"/>
        <end position="552"/>
    </location>
</feature>
<name>A0A9N8E7V5_9STRA</name>
<comment type="caution">
    <text evidence="3">The sequence shown here is derived from an EMBL/GenBank/DDBJ whole genome shotgun (WGS) entry which is preliminary data.</text>
</comment>
<dbReference type="OrthoDB" id="47789at2759"/>
<feature type="compositionally biased region" description="Basic and acidic residues" evidence="1">
    <location>
        <begin position="82"/>
        <end position="97"/>
    </location>
</feature>
<keyword evidence="4" id="KW-1185">Reference proteome</keyword>
<gene>
    <name evidence="3" type="ORF">SEMRO_717_G191980.1</name>
</gene>
<dbReference type="EMBL" id="CAICTM010000716">
    <property type="protein sequence ID" value="CAB9515454.1"/>
    <property type="molecule type" value="Genomic_DNA"/>
</dbReference>
<feature type="region of interest" description="Disordered" evidence="1">
    <location>
        <begin position="582"/>
        <end position="620"/>
    </location>
</feature>
<organism evidence="3 4">
    <name type="scientific">Seminavis robusta</name>
    <dbReference type="NCBI Taxonomy" id="568900"/>
    <lineage>
        <taxon>Eukaryota</taxon>
        <taxon>Sar</taxon>
        <taxon>Stramenopiles</taxon>
        <taxon>Ochrophyta</taxon>
        <taxon>Bacillariophyta</taxon>
        <taxon>Bacillariophyceae</taxon>
        <taxon>Bacillariophycidae</taxon>
        <taxon>Naviculales</taxon>
        <taxon>Naviculaceae</taxon>
        <taxon>Seminavis</taxon>
    </lineage>
</organism>
<dbReference type="Pfam" id="PF20710">
    <property type="entry name" value="DUF6824"/>
    <property type="match status" value="2"/>
</dbReference>
<protein>
    <submittedName>
        <fullName evidence="3">Nitrilase family, member 2</fullName>
    </submittedName>
</protein>
<dbReference type="InterPro" id="IPR049227">
    <property type="entry name" value="DUF6824"/>
</dbReference>
<evidence type="ECO:0000313" key="3">
    <source>
        <dbReference type="EMBL" id="CAB9515454.1"/>
    </source>
</evidence>
<feature type="region of interest" description="Disordered" evidence="1">
    <location>
        <begin position="312"/>
        <end position="333"/>
    </location>
</feature>
<evidence type="ECO:0000313" key="4">
    <source>
        <dbReference type="Proteomes" id="UP001153069"/>
    </source>
</evidence>
<sequence length="699" mass="77738">MDATTGEVVFGAKTEKYRHHGSFFGVADICEPDVGEKAVYEMASMEGIPRIAMNVEAAFRNHGAREISCESWDVYPGAPSKETTEQHHTEPDKRTLNHEDRRVAGFRRRRQEGVTSKMSTEPIFLEEGFQPLHQDVIVGRLKTATPHLGNNFLNDITQSYLEEYKQSERNRKSQILAEIYDRICSVNGGRFVKLDTKTKRWFVCTKSVARERISQGFRDSLKDFYKSSLSHKQKRRMVKNGVLPADDPTLEIMSPPPSKRSKLHAHPEDHEPIQTIQATAVEGIGTDATTNPVLSVLVVGRDETIVNNEELGNTSRNNTARDGGEHFEGNGKRSASLLPRDGIILMDEGFEPHKNDVIVGLRKKSAEHPGNIHLVEVVQKFLGAYRQCGQNKSKKSDVLNQVANTLNTGHHPPARFVRFDFKHQRWYEIESFYAREKIGQTFRDILKDGYRSSNTFKNLKRRKSYTGQSKADVFVKKGDHNMDMVERGGEAKTMPLYTVAAVPQESTDSARCPIAPINGANEKVDETAPSIPSQLDEPVARPSSEQNASLSAANGIPAPPKHLSKKEQLKWQIRELQKQLAQLEEDERKGQSGDTGAGTAASEEPVAAETHGDKEDTNEIGETIDSAVAMATEGYHYEDGDLFLGGEPGSVSGEIEATEEGTLDMEPSQVDDNLERENVIGCQPELTMPESSMPNSTAI</sequence>
<evidence type="ECO:0000259" key="2">
    <source>
        <dbReference type="Pfam" id="PF20710"/>
    </source>
</evidence>
<accession>A0A9N8E7V5</accession>
<feature type="domain" description="DUF6824" evidence="2">
    <location>
        <begin position="356"/>
        <end position="444"/>
    </location>
</feature>
<feature type="domain" description="DUF6824" evidence="2">
    <location>
        <begin position="135"/>
        <end position="219"/>
    </location>
</feature>
<feature type="region of interest" description="Disordered" evidence="1">
    <location>
        <begin position="75"/>
        <end position="97"/>
    </location>
</feature>
<dbReference type="Proteomes" id="UP001153069">
    <property type="component" value="Unassembled WGS sequence"/>
</dbReference>
<feature type="compositionally biased region" description="Basic and acidic residues" evidence="1">
    <location>
        <begin position="322"/>
        <end position="331"/>
    </location>
</feature>
<dbReference type="AlphaFoldDB" id="A0A9N8E7V5"/>
<evidence type="ECO:0000256" key="1">
    <source>
        <dbReference type="SAM" id="MobiDB-lite"/>
    </source>
</evidence>
<feature type="region of interest" description="Disordered" evidence="1">
    <location>
        <begin position="245"/>
        <end position="265"/>
    </location>
</feature>